<dbReference type="InterPro" id="IPR050287">
    <property type="entry name" value="MTA/SAH_deaminase"/>
</dbReference>
<organism evidence="4 5">
    <name type="scientific">Actinomadura harenae</name>
    <dbReference type="NCBI Taxonomy" id="2483351"/>
    <lineage>
        <taxon>Bacteria</taxon>
        <taxon>Bacillati</taxon>
        <taxon>Actinomycetota</taxon>
        <taxon>Actinomycetes</taxon>
        <taxon>Streptosporangiales</taxon>
        <taxon>Thermomonosporaceae</taxon>
        <taxon>Actinomadura</taxon>
    </lineage>
</organism>
<sequence length="477" mass="49555">MAMSVSSRPSARQASTRGSISSRRRSRSRSCCTQPRILAAILLLEKLLSKLSRMTSPLLIQGGLVLSPRVLGVADVLVRDGVIAAVGPGLPVPDGAEVVDASGRIVLPGFVDTHRHMWQGAVRGVQADTTLGAYFEHVLGRLAPAFRPEDLHAGVLGSALEALDSGVTTVVDWAHGADTPEHADANVQALHDAGIRAVYGHFHAGDAAARAAEQRRVRELCGDGLVRMAVAALGPDLGDADTARREWLSARDLDVMITAHMGGHGQESARAGLAFLDDNDLWTPGTMHVHANDYTDEQLKRIADHGGTVSVSPAIETAMDFSLPVTGRARAAGIPASLSADAVASAGGDMFSLMRAAYSTERGRPDGAGLGFTTADALRMATVEGAQVAGLGGVTGEIAPGRQADLVLLRTDLPGMAPVHDPVAAVVLYADTRAVDTVLVAGRVVKRDGRLVGDVATALERLTASAAHLTAAVSAAR</sequence>
<dbReference type="PANTHER" id="PTHR43794">
    <property type="entry name" value="AMINOHYDROLASE SSNA-RELATED"/>
    <property type="match status" value="1"/>
</dbReference>
<feature type="compositionally biased region" description="Polar residues" evidence="2">
    <location>
        <begin position="1"/>
        <end position="14"/>
    </location>
</feature>
<evidence type="ECO:0000313" key="4">
    <source>
        <dbReference type="EMBL" id="RMI38844.1"/>
    </source>
</evidence>
<proteinExistence type="predicted"/>
<keyword evidence="5" id="KW-1185">Reference proteome</keyword>
<dbReference type="Gene3D" id="2.30.40.10">
    <property type="entry name" value="Urease, subunit C, domain 1"/>
    <property type="match status" value="1"/>
</dbReference>
<dbReference type="EMBL" id="RFFG01000078">
    <property type="protein sequence ID" value="RMI38844.1"/>
    <property type="molecule type" value="Genomic_DNA"/>
</dbReference>
<feature type="region of interest" description="Disordered" evidence="2">
    <location>
        <begin position="1"/>
        <end position="28"/>
    </location>
</feature>
<accession>A0A3M2LMY6</accession>
<dbReference type="GO" id="GO:0016810">
    <property type="term" value="F:hydrolase activity, acting on carbon-nitrogen (but not peptide) bonds"/>
    <property type="evidence" value="ECO:0007669"/>
    <property type="project" value="InterPro"/>
</dbReference>
<evidence type="ECO:0000256" key="1">
    <source>
        <dbReference type="ARBA" id="ARBA00022801"/>
    </source>
</evidence>
<dbReference type="InterPro" id="IPR006680">
    <property type="entry name" value="Amidohydro-rel"/>
</dbReference>
<dbReference type="AlphaFoldDB" id="A0A3M2LMY6"/>
<dbReference type="Proteomes" id="UP000282674">
    <property type="component" value="Unassembled WGS sequence"/>
</dbReference>
<dbReference type="Gene3D" id="3.20.20.140">
    <property type="entry name" value="Metal-dependent hydrolases"/>
    <property type="match status" value="1"/>
</dbReference>
<dbReference type="PANTHER" id="PTHR43794:SF11">
    <property type="entry name" value="AMIDOHYDROLASE-RELATED DOMAIN-CONTAINING PROTEIN"/>
    <property type="match status" value="1"/>
</dbReference>
<dbReference type="InterPro" id="IPR032466">
    <property type="entry name" value="Metal_Hydrolase"/>
</dbReference>
<reference evidence="4 5" key="1">
    <citation type="submission" date="2018-10" db="EMBL/GenBank/DDBJ databases">
        <title>Isolation from soil.</title>
        <authorList>
            <person name="Hu J."/>
        </authorList>
    </citation>
    <scope>NUCLEOTIDE SEQUENCE [LARGE SCALE GENOMIC DNA]</scope>
    <source>
        <strain evidence="4 5">NEAU-Ht49</strain>
    </source>
</reference>
<evidence type="ECO:0000256" key="2">
    <source>
        <dbReference type="SAM" id="MobiDB-lite"/>
    </source>
</evidence>
<dbReference type="Pfam" id="PF01979">
    <property type="entry name" value="Amidohydro_1"/>
    <property type="match status" value="1"/>
</dbReference>
<name>A0A3M2LMY6_9ACTN</name>
<feature type="domain" description="Amidohydrolase-related" evidence="3">
    <location>
        <begin position="105"/>
        <end position="445"/>
    </location>
</feature>
<gene>
    <name evidence="4" type="ORF">EBO15_31630</name>
</gene>
<dbReference type="SUPFAM" id="SSF51338">
    <property type="entry name" value="Composite domain of metallo-dependent hydrolases"/>
    <property type="match status" value="1"/>
</dbReference>
<evidence type="ECO:0000259" key="3">
    <source>
        <dbReference type="Pfam" id="PF01979"/>
    </source>
</evidence>
<dbReference type="SUPFAM" id="SSF51556">
    <property type="entry name" value="Metallo-dependent hydrolases"/>
    <property type="match status" value="1"/>
</dbReference>
<protein>
    <submittedName>
        <fullName evidence="4">Amidohydrolase</fullName>
    </submittedName>
</protein>
<comment type="caution">
    <text evidence="4">The sequence shown here is derived from an EMBL/GenBank/DDBJ whole genome shotgun (WGS) entry which is preliminary data.</text>
</comment>
<keyword evidence="1 4" id="KW-0378">Hydrolase</keyword>
<dbReference type="NCBIfam" id="NF006056">
    <property type="entry name" value="PRK08204.1"/>
    <property type="match status" value="1"/>
</dbReference>
<evidence type="ECO:0000313" key="5">
    <source>
        <dbReference type="Proteomes" id="UP000282674"/>
    </source>
</evidence>
<dbReference type="InterPro" id="IPR011059">
    <property type="entry name" value="Metal-dep_hydrolase_composite"/>
</dbReference>